<gene>
    <name evidence="1" type="ORF">TW71_16085</name>
</gene>
<comment type="caution">
    <text evidence="1">The sequence shown here is derived from an EMBL/GenBank/DDBJ whole genome shotgun (WGS) entry which is preliminary data.</text>
</comment>
<organism evidence="1">
    <name type="scientific">Vibrio coralliilyticus</name>
    <dbReference type="NCBI Taxonomy" id="190893"/>
    <lineage>
        <taxon>Bacteria</taxon>
        <taxon>Pseudomonadati</taxon>
        <taxon>Pseudomonadota</taxon>
        <taxon>Gammaproteobacteria</taxon>
        <taxon>Vibrionales</taxon>
        <taxon>Vibrionaceae</taxon>
        <taxon>Vibrio</taxon>
    </lineage>
</organism>
<proteinExistence type="predicted"/>
<name>A0A837G6J9_9VIBR</name>
<dbReference type="RefSeq" id="WP_006961482.1">
    <property type="nucleotide sequence ID" value="NZ_CP063052.1"/>
</dbReference>
<sequence>MSQLMPQLNLSHLPLQQALVDSIYHAFIDHEDVLAAVLLGSLAAETGDRVSDADVIVFTTNGFHRKSDLAYRAFESNKEIFYCLEGFHNDHAFFKKYIFNDMTSAEIHCLDLEEPFMLSKPYKVLFDKSDIVTSRLTDAPAPKHKDFPAYTSGDQGLIWELFDCIKWLSRDDTNLAKEYIKKLANKL</sequence>
<dbReference type="AlphaFoldDB" id="A0A837G6J9"/>
<dbReference type="SUPFAM" id="SSF81301">
    <property type="entry name" value="Nucleotidyltransferase"/>
    <property type="match status" value="1"/>
</dbReference>
<protein>
    <submittedName>
        <fullName evidence="1">Uncharacterized protein</fullName>
    </submittedName>
</protein>
<dbReference type="InterPro" id="IPR043519">
    <property type="entry name" value="NT_sf"/>
</dbReference>
<dbReference type="Gene3D" id="3.30.460.10">
    <property type="entry name" value="Beta Polymerase, domain 2"/>
    <property type="match status" value="1"/>
</dbReference>
<accession>A0A837G6J9</accession>
<evidence type="ECO:0000313" key="1">
    <source>
        <dbReference type="EMBL" id="KJY71523.1"/>
    </source>
</evidence>
<dbReference type="EMBL" id="JXXR01000016">
    <property type="protein sequence ID" value="KJY71523.1"/>
    <property type="molecule type" value="Genomic_DNA"/>
</dbReference>
<reference evidence="1" key="1">
    <citation type="journal article" date="2015" name="BMC Genomics">
        <title>Genome mining reveals unlocked bioactive potential of marine Gram-negative bacteria.</title>
        <authorList>
            <person name="Machado H."/>
            <person name="Sonnenschein E.C."/>
            <person name="Melchiorsen J."/>
            <person name="Gram L."/>
        </authorList>
    </citation>
    <scope>NUCLEOTIDE SEQUENCE</scope>
    <source>
        <strain evidence="1">S2052</strain>
    </source>
</reference>